<dbReference type="EC" id="3.1.-.-" evidence="5"/>
<comment type="caution">
    <text evidence="7">The sequence shown here is derived from an EMBL/GenBank/DDBJ whole genome shotgun (WGS) entry which is preliminary data.</text>
</comment>
<proteinExistence type="inferred from homology"/>
<evidence type="ECO:0000256" key="2">
    <source>
        <dbReference type="ARBA" id="ARBA00022722"/>
    </source>
</evidence>
<feature type="binding site" evidence="5">
    <location>
        <position position="115"/>
    </location>
    <ligand>
        <name>Mg(2+)</name>
        <dbReference type="ChEBI" id="CHEBI:18420"/>
    </ligand>
</feature>
<dbReference type="InterPro" id="IPR002716">
    <property type="entry name" value="PIN_dom"/>
</dbReference>
<protein>
    <recommendedName>
        <fullName evidence="5">Ribonuclease VapC</fullName>
        <shortName evidence="5">RNase VapC</shortName>
        <ecNumber evidence="5">3.1.-.-</ecNumber>
    </recommendedName>
    <alternativeName>
        <fullName evidence="5">Toxin VapC</fullName>
    </alternativeName>
</protein>
<organism evidence="7 8">
    <name type="scientific">Luteolibacter arcticus</name>
    <dbReference type="NCBI Taxonomy" id="1581411"/>
    <lineage>
        <taxon>Bacteria</taxon>
        <taxon>Pseudomonadati</taxon>
        <taxon>Verrucomicrobiota</taxon>
        <taxon>Verrucomicrobiia</taxon>
        <taxon>Verrucomicrobiales</taxon>
        <taxon>Verrucomicrobiaceae</taxon>
        <taxon>Luteolibacter</taxon>
    </lineage>
</organism>
<evidence type="ECO:0000313" key="7">
    <source>
        <dbReference type="EMBL" id="MCW1925570.1"/>
    </source>
</evidence>
<evidence type="ECO:0000259" key="6">
    <source>
        <dbReference type="Pfam" id="PF01850"/>
    </source>
</evidence>
<feature type="domain" description="PIN" evidence="6">
    <location>
        <begin position="4"/>
        <end position="142"/>
    </location>
</feature>
<keyword evidence="1 5" id="KW-1277">Toxin-antitoxin system</keyword>
<dbReference type="Gene3D" id="3.40.50.1010">
    <property type="entry name" value="5'-nuclease"/>
    <property type="match status" value="1"/>
</dbReference>
<dbReference type="RefSeq" id="WP_264489677.1">
    <property type="nucleotide sequence ID" value="NZ_JAPDDT010000015.1"/>
</dbReference>
<keyword evidence="2 5" id="KW-0540">Nuclease</keyword>
<keyword evidence="5" id="KW-0800">Toxin</keyword>
<evidence type="ECO:0000256" key="3">
    <source>
        <dbReference type="ARBA" id="ARBA00022723"/>
    </source>
</evidence>
<keyword evidence="5" id="KW-0460">Magnesium</keyword>
<dbReference type="EMBL" id="JAPDDT010000015">
    <property type="protein sequence ID" value="MCW1925570.1"/>
    <property type="molecule type" value="Genomic_DNA"/>
</dbReference>
<name>A0ABT3GPX4_9BACT</name>
<dbReference type="SUPFAM" id="SSF88723">
    <property type="entry name" value="PIN domain-like"/>
    <property type="match status" value="1"/>
</dbReference>
<accession>A0ABT3GPX4</accession>
<dbReference type="Pfam" id="PF01850">
    <property type="entry name" value="PIN"/>
    <property type="match status" value="1"/>
</dbReference>
<comment type="cofactor">
    <cofactor evidence="5">
        <name>Mg(2+)</name>
        <dbReference type="ChEBI" id="CHEBI:18420"/>
    </cofactor>
</comment>
<dbReference type="HAMAP" id="MF_00265">
    <property type="entry name" value="VapC_Nob1"/>
    <property type="match status" value="1"/>
</dbReference>
<sequence>MSAFPDTSFLYAVYRTQDNSSRADIWMLARSDPLPVSSLLLLEFRQSVRFQTRLFSLDRKKGYPAAEGTRMLRDLQSDLAAGILQVTSADWADVHRIAQSLSAKHTEAGGHRLNDILHVATALHLGAAEFLTFDANQKKLAEAEGMAVPL</sequence>
<reference evidence="7 8" key="1">
    <citation type="submission" date="2022-10" db="EMBL/GenBank/DDBJ databases">
        <title>Luteolibacter arcticus strain CCTCC AB 2014275, whole genome shotgun sequencing project.</title>
        <authorList>
            <person name="Zhao G."/>
            <person name="Shen L."/>
        </authorList>
    </citation>
    <scope>NUCLEOTIDE SEQUENCE [LARGE SCALE GENOMIC DNA]</scope>
    <source>
        <strain evidence="7 8">CCTCC AB 2014275</strain>
    </source>
</reference>
<keyword evidence="8" id="KW-1185">Reference proteome</keyword>
<dbReference type="Proteomes" id="UP001320876">
    <property type="component" value="Unassembled WGS sequence"/>
</dbReference>
<evidence type="ECO:0000256" key="1">
    <source>
        <dbReference type="ARBA" id="ARBA00022649"/>
    </source>
</evidence>
<comment type="function">
    <text evidence="5">Toxic component of a toxin-antitoxin (TA) system. An RNase.</text>
</comment>
<gene>
    <name evidence="5" type="primary">vapC</name>
    <name evidence="7" type="ORF">OKA05_23630</name>
</gene>
<evidence type="ECO:0000256" key="5">
    <source>
        <dbReference type="HAMAP-Rule" id="MF_00265"/>
    </source>
</evidence>
<feature type="binding site" evidence="5">
    <location>
        <position position="6"/>
    </location>
    <ligand>
        <name>Mg(2+)</name>
        <dbReference type="ChEBI" id="CHEBI:18420"/>
    </ligand>
</feature>
<comment type="similarity">
    <text evidence="5">Belongs to the PINc/VapC protein family.</text>
</comment>
<dbReference type="InterPro" id="IPR022907">
    <property type="entry name" value="VapC_family"/>
</dbReference>
<evidence type="ECO:0000256" key="4">
    <source>
        <dbReference type="ARBA" id="ARBA00022801"/>
    </source>
</evidence>
<dbReference type="InterPro" id="IPR029060">
    <property type="entry name" value="PIN-like_dom_sf"/>
</dbReference>
<evidence type="ECO:0000313" key="8">
    <source>
        <dbReference type="Proteomes" id="UP001320876"/>
    </source>
</evidence>
<keyword evidence="4 5" id="KW-0378">Hydrolase</keyword>
<keyword evidence="3 5" id="KW-0479">Metal-binding</keyword>